<dbReference type="AlphaFoldDB" id="A0A1G2H7N9"/>
<sequence length="697" mass="79092">MPNSGENGKRLSFDESKLLGLLSKHSEPEVSFLAKSLDVSSEDVIILGDSLSKKGYKIAYDKPNETIRLLTEAEEFGTTHIDISEALDHFRIGVIAETRIGSIQQQMCLLRGVYENIFKQLGTTFNVVVGNLLVGKPDKGSARASVRQDVYLRTPNEQRNFVVEQFPTSGKGVKTYIISGRCDLTFNEKGYSIIQDICQRRDDFVYCGDQGHIFDIKGTEVMAMNPYQDNGPDGKSYGPEKIARSLYKHPDILLVAGMHRAGLAPDYWNDGKGDLVMIPSMHTQMARQRNKQAPVHPDIGVCVIDIDLKQKDKNGRPKVSYRFINLNPYADYSQTEHLEPYPSFNKKELSSDEKEILKWLNNASSFGLSIGEMSRKRRQLSRQRIEEAISRLKELGYPIDLPGDKKRVYLQQSRRTNFSSAQFPRPEKTSALLVSDSHLTSKHQQVGILHKAYKIASERGIRHAFNGGDVHDGPAFGGYKGHDKDVTTPDPWEQLDYARDRYPHLEVNGECSCGEGCGCGKTYMIDGNHDGWQQQFDFVKELCDKRDDLEFLGSQYGHRIVEGVYYYVIHPRGGSGDSLSRKLEKHINQIRNRTSKGKGYPRVAILGNWHISFAMFDRDILGFLVPCMKDEDEFHATLALVPKIGFWLSHIEVDENGNIFSFTPEYFGFSEDEIDPIDYLDFHKWLIMRAQSSVKEK</sequence>
<evidence type="ECO:0000313" key="2">
    <source>
        <dbReference type="Proteomes" id="UP000177932"/>
    </source>
</evidence>
<evidence type="ECO:0008006" key="3">
    <source>
        <dbReference type="Google" id="ProtNLM"/>
    </source>
</evidence>
<comment type="caution">
    <text evidence="1">The sequence shown here is derived from an EMBL/GenBank/DDBJ whole genome shotgun (WGS) entry which is preliminary data.</text>
</comment>
<gene>
    <name evidence="1" type="ORF">A2827_00045</name>
</gene>
<accession>A0A1G2H7N9</accession>
<name>A0A1G2H7N9_9BACT</name>
<proteinExistence type="predicted"/>
<evidence type="ECO:0000313" key="1">
    <source>
        <dbReference type="EMBL" id="OGZ58477.1"/>
    </source>
</evidence>
<dbReference type="STRING" id="1802158.A2827_00045"/>
<dbReference type="EMBL" id="MHOD01000006">
    <property type="protein sequence ID" value="OGZ58477.1"/>
    <property type="molecule type" value="Genomic_DNA"/>
</dbReference>
<organism evidence="1 2">
    <name type="scientific">Candidatus Spechtbacteria bacterium RIFCSPHIGHO2_01_FULL_43_30</name>
    <dbReference type="NCBI Taxonomy" id="1802158"/>
    <lineage>
        <taxon>Bacteria</taxon>
        <taxon>Candidatus Spechtiibacteriota</taxon>
    </lineage>
</organism>
<reference evidence="1 2" key="1">
    <citation type="journal article" date="2016" name="Nat. Commun.">
        <title>Thousands of microbial genomes shed light on interconnected biogeochemical processes in an aquifer system.</title>
        <authorList>
            <person name="Anantharaman K."/>
            <person name="Brown C.T."/>
            <person name="Hug L.A."/>
            <person name="Sharon I."/>
            <person name="Castelle C.J."/>
            <person name="Probst A.J."/>
            <person name="Thomas B.C."/>
            <person name="Singh A."/>
            <person name="Wilkins M.J."/>
            <person name="Karaoz U."/>
            <person name="Brodie E.L."/>
            <person name="Williams K.H."/>
            <person name="Hubbard S.S."/>
            <person name="Banfield J.F."/>
        </authorList>
    </citation>
    <scope>NUCLEOTIDE SEQUENCE [LARGE SCALE GENOMIC DNA]</scope>
</reference>
<dbReference type="Proteomes" id="UP000177932">
    <property type="component" value="Unassembled WGS sequence"/>
</dbReference>
<protein>
    <recommendedName>
        <fullName evidence="3">Calcineurin-like phosphoesterase domain-containing protein</fullName>
    </recommendedName>
</protein>